<accession>A0A8T0Q2K7</accession>
<dbReference type="AlphaFoldDB" id="A0A8T0Q2K7"/>
<keyword evidence="3" id="KW-1185">Reference proteome</keyword>
<dbReference type="InterPro" id="IPR011676">
    <property type="entry name" value="DUF1618"/>
</dbReference>
<evidence type="ECO:0000313" key="2">
    <source>
        <dbReference type="EMBL" id="KAG2567338.1"/>
    </source>
</evidence>
<dbReference type="EMBL" id="CM029050">
    <property type="protein sequence ID" value="KAG2567338.1"/>
    <property type="molecule type" value="Genomic_DNA"/>
</dbReference>
<dbReference type="PANTHER" id="PTHR33086">
    <property type="entry name" value="OS05G0468200 PROTEIN-RELATED"/>
    <property type="match status" value="1"/>
</dbReference>
<reference evidence="2" key="1">
    <citation type="submission" date="2020-05" db="EMBL/GenBank/DDBJ databases">
        <title>WGS assembly of Panicum virgatum.</title>
        <authorList>
            <person name="Lovell J.T."/>
            <person name="Jenkins J."/>
            <person name="Shu S."/>
            <person name="Juenger T.E."/>
            <person name="Schmutz J."/>
        </authorList>
    </citation>
    <scope>NUCLEOTIDE SEQUENCE</scope>
    <source>
        <strain evidence="2">AP13</strain>
    </source>
</reference>
<dbReference type="Pfam" id="PF07762">
    <property type="entry name" value="DUF1618"/>
    <property type="match status" value="1"/>
</dbReference>
<evidence type="ECO:0000259" key="1">
    <source>
        <dbReference type="Pfam" id="PF07762"/>
    </source>
</evidence>
<sequence>MPESCKHKIPLPVRLPDMVLVDRTVRFVDEVEALIEEEGCLPGTRRWRSKHSRNCAGRKAASRPSDTDIACDGAHEAAYFDDILRGTEPCLPEITDAPGVVHLSIKYAWPTSRPQCYYPCNASIASCHRSLFLVCLADCSSGFPACCRRGEPGFYMVYNTWANSTAILLLSIDHRSGHRPTNKATLFLWDSRATVGKWIPEEVVLPLPADEEADATSTTSFLADMELALSAYNSISFCWVDLVTGVLVYKRTAAAAAAACDEARQRLQQHGSSFHFIPLPEGCDAARKLMGEPMIPPKWYRSMCCVNNETALKFVSMEGYNQGIPMADVTLSMWILEHPLSPTGWKWHLSQSVRIGDLWHSPPYNDLKLMPCYPVISTQQQHVVYFTVINYDYNHKWELMEASELYILGVDRNLRGVVSSFKAPNEGDGDIPALRIFTSDFTGYLDKEGVHFVQGVPKGGRGC</sequence>
<comment type="caution">
    <text evidence="2">The sequence shown here is derived from an EMBL/GenBank/DDBJ whole genome shotgun (WGS) entry which is preliminary data.</text>
</comment>
<gene>
    <name evidence="2" type="ORF">PVAP13_7NG348500</name>
</gene>
<protein>
    <recommendedName>
        <fullName evidence="1">DUF1618 domain-containing protein</fullName>
    </recommendedName>
</protein>
<dbReference type="Proteomes" id="UP000823388">
    <property type="component" value="Chromosome 7N"/>
</dbReference>
<name>A0A8T0Q2K7_PANVG</name>
<feature type="domain" description="DUF1618" evidence="1">
    <location>
        <begin position="239"/>
        <end position="385"/>
    </location>
</feature>
<proteinExistence type="predicted"/>
<evidence type="ECO:0000313" key="3">
    <source>
        <dbReference type="Proteomes" id="UP000823388"/>
    </source>
</evidence>
<dbReference type="PANTHER" id="PTHR33086:SF52">
    <property type="entry name" value="OS09G0128900 PROTEIN"/>
    <property type="match status" value="1"/>
</dbReference>
<organism evidence="2 3">
    <name type="scientific">Panicum virgatum</name>
    <name type="common">Blackwell switchgrass</name>
    <dbReference type="NCBI Taxonomy" id="38727"/>
    <lineage>
        <taxon>Eukaryota</taxon>
        <taxon>Viridiplantae</taxon>
        <taxon>Streptophyta</taxon>
        <taxon>Embryophyta</taxon>
        <taxon>Tracheophyta</taxon>
        <taxon>Spermatophyta</taxon>
        <taxon>Magnoliopsida</taxon>
        <taxon>Liliopsida</taxon>
        <taxon>Poales</taxon>
        <taxon>Poaceae</taxon>
        <taxon>PACMAD clade</taxon>
        <taxon>Panicoideae</taxon>
        <taxon>Panicodae</taxon>
        <taxon>Paniceae</taxon>
        <taxon>Panicinae</taxon>
        <taxon>Panicum</taxon>
        <taxon>Panicum sect. Hiantes</taxon>
    </lineage>
</organism>